<evidence type="ECO:0000259" key="2">
    <source>
        <dbReference type="Pfam" id="PF07603"/>
    </source>
</evidence>
<feature type="signal peptide" evidence="1">
    <location>
        <begin position="1"/>
        <end position="17"/>
    </location>
</feature>
<evidence type="ECO:0000313" key="3">
    <source>
        <dbReference type="EMBL" id="MBZ6067256.1"/>
    </source>
</evidence>
<feature type="chain" id="PRO_5047291915" evidence="1">
    <location>
        <begin position="18"/>
        <end position="188"/>
    </location>
</feature>
<proteinExistence type="predicted"/>
<dbReference type="EMBL" id="JAIRBT010000018">
    <property type="protein sequence ID" value="MBZ6067256.1"/>
    <property type="molecule type" value="Genomic_DNA"/>
</dbReference>
<gene>
    <name evidence="3" type="ORF">LA374_13720</name>
</gene>
<dbReference type="RefSeq" id="WP_005347887.1">
    <property type="nucleotide sequence ID" value="NZ_JAIRBT010000018.1"/>
</dbReference>
<evidence type="ECO:0000256" key="1">
    <source>
        <dbReference type="SAM" id="SignalP"/>
    </source>
</evidence>
<comment type="caution">
    <text evidence="3">The sequence shown here is derived from an EMBL/GenBank/DDBJ whole genome shotgun (WGS) entry which is preliminary data.</text>
</comment>
<dbReference type="Pfam" id="PF07603">
    <property type="entry name" value="Lcl_C"/>
    <property type="match status" value="1"/>
</dbReference>
<accession>A0ABS7VD10</accession>
<feature type="domain" description="Lcl C-terminal" evidence="2">
    <location>
        <begin position="43"/>
        <end position="175"/>
    </location>
</feature>
<evidence type="ECO:0000313" key="4">
    <source>
        <dbReference type="Proteomes" id="UP000774958"/>
    </source>
</evidence>
<name>A0ABS7VD10_9GAMM</name>
<dbReference type="InterPro" id="IPR011460">
    <property type="entry name" value="Lcl_C"/>
</dbReference>
<dbReference type="PANTHER" id="PTHR35812:SF1">
    <property type="entry name" value="LIPOPROTEIN"/>
    <property type="match status" value="1"/>
</dbReference>
<reference evidence="3 4" key="1">
    <citation type="submission" date="2021-09" db="EMBL/GenBank/DDBJ databases">
        <title>Aeromonas schubertii isolated from Asian sea bass.</title>
        <authorList>
            <person name="Pinpimai K."/>
        </authorList>
    </citation>
    <scope>NUCLEOTIDE SEQUENCE [LARGE SCALE GENOMIC DNA]</scope>
    <source>
        <strain evidence="3 4">CHULA2021a</strain>
    </source>
</reference>
<organism evidence="3 4">
    <name type="scientific">Aeromonas schubertii</name>
    <dbReference type="NCBI Taxonomy" id="652"/>
    <lineage>
        <taxon>Bacteria</taxon>
        <taxon>Pseudomonadati</taxon>
        <taxon>Pseudomonadota</taxon>
        <taxon>Gammaproteobacteria</taxon>
        <taxon>Aeromonadales</taxon>
        <taxon>Aeromonadaceae</taxon>
        <taxon>Aeromonas</taxon>
    </lineage>
</organism>
<sequence length="188" mass="20487">MKLTASLTLLLTLYAGAAGAVAICSETLDRTVPTARFSDNGNGTVTDLGSGLTWMRCQLGQKWSGTGCSGEPSRFYWQQALQEAERIREQPGHALHGFGGKQAWRLPDAKEILTIYESACIKPTLNEVLFPRAMAGEGKEVQDGYVYLWTSTAAAHNGQVLYLDITQGGLGYRKPFAYPQQVLLVASR</sequence>
<keyword evidence="4" id="KW-1185">Reference proteome</keyword>
<keyword evidence="1" id="KW-0732">Signal</keyword>
<dbReference type="PANTHER" id="PTHR35812">
    <property type="entry name" value="LIPOPROTEIN"/>
    <property type="match status" value="1"/>
</dbReference>
<dbReference type="Proteomes" id="UP000774958">
    <property type="component" value="Unassembled WGS sequence"/>
</dbReference>
<protein>
    <submittedName>
        <fullName evidence="3">DUF1566 domain-containing protein</fullName>
    </submittedName>
</protein>